<proteinExistence type="predicted"/>
<reference evidence="2" key="3">
    <citation type="submission" date="2025-09" db="UniProtKB">
        <authorList>
            <consortium name="Ensembl"/>
        </authorList>
    </citation>
    <scope>IDENTIFICATION</scope>
</reference>
<evidence type="ECO:0000313" key="3">
    <source>
        <dbReference type="Proteomes" id="UP000472276"/>
    </source>
</evidence>
<dbReference type="Ensembl" id="ENSOABT00000076798.1">
    <property type="protein sequence ID" value="ENSOABP00000069086.1"/>
    <property type="gene ID" value="ENSOABG00000036162.1"/>
</dbReference>
<dbReference type="PANTHER" id="PTHR31635">
    <property type="entry name" value="REVERSE TRANSCRIPTASE DOMAIN-CONTAINING PROTEIN-RELATED"/>
    <property type="match status" value="1"/>
</dbReference>
<dbReference type="PROSITE" id="PS50878">
    <property type="entry name" value="RT_POL"/>
    <property type="match status" value="1"/>
</dbReference>
<dbReference type="Proteomes" id="UP000472276">
    <property type="component" value="Unassembled WGS sequence"/>
</dbReference>
<dbReference type="Pfam" id="PF00078">
    <property type="entry name" value="RVT_1"/>
    <property type="match status" value="1"/>
</dbReference>
<dbReference type="AlphaFoldDB" id="A0AAZ1XLG2"/>
<gene>
    <name evidence="2" type="primary">NINJ1</name>
</gene>
<accession>A0AAZ1XLG2</accession>
<evidence type="ECO:0000259" key="1">
    <source>
        <dbReference type="PROSITE" id="PS50878"/>
    </source>
</evidence>
<keyword evidence="3" id="KW-1185">Reference proteome</keyword>
<evidence type="ECO:0000313" key="2">
    <source>
        <dbReference type="Ensembl" id="ENSOABP00000069086.1"/>
    </source>
</evidence>
<protein>
    <recommendedName>
        <fullName evidence="1">Reverse transcriptase domain-containing protein</fullName>
    </recommendedName>
</protein>
<reference evidence="2" key="2">
    <citation type="submission" date="2025-08" db="UniProtKB">
        <authorList>
            <consortium name="Ensembl"/>
        </authorList>
    </citation>
    <scope>IDENTIFICATION</scope>
</reference>
<feature type="domain" description="Reverse transcriptase" evidence="1">
    <location>
        <begin position="1"/>
        <end position="81"/>
    </location>
</feature>
<organism evidence="2 3">
    <name type="scientific">Oreochromis aureus</name>
    <name type="common">Israeli tilapia</name>
    <name type="synonym">Chromis aureus</name>
    <dbReference type="NCBI Taxonomy" id="47969"/>
    <lineage>
        <taxon>Eukaryota</taxon>
        <taxon>Metazoa</taxon>
        <taxon>Chordata</taxon>
        <taxon>Craniata</taxon>
        <taxon>Vertebrata</taxon>
        <taxon>Euteleostomi</taxon>
        <taxon>Actinopterygii</taxon>
        <taxon>Neopterygii</taxon>
        <taxon>Teleostei</taxon>
        <taxon>Neoteleostei</taxon>
        <taxon>Acanthomorphata</taxon>
        <taxon>Ovalentaria</taxon>
        <taxon>Cichlomorphae</taxon>
        <taxon>Cichliformes</taxon>
        <taxon>Cichlidae</taxon>
        <taxon>African cichlids</taxon>
        <taxon>Pseudocrenilabrinae</taxon>
        <taxon>Oreochromini</taxon>
        <taxon>Oreochromis</taxon>
    </lineage>
</organism>
<reference evidence="3" key="1">
    <citation type="submission" date="2020-03" db="EMBL/GenBank/DDBJ databases">
        <title>Evolution of repeat sequences and sex chromosomes of tilapia species revealed by chromosome-level genomes.</title>
        <authorList>
            <person name="Xu L."/>
            <person name="Tao W."/>
            <person name="Wang D."/>
            <person name="Zhou Q."/>
        </authorList>
    </citation>
    <scope>NUCLEOTIDE SEQUENCE [LARGE SCALE GENOMIC DNA]</scope>
    <source>
        <strain evidence="3">Israel</strain>
    </source>
</reference>
<name>A0AAZ1XLG2_OREAU</name>
<dbReference type="InterPro" id="IPR000477">
    <property type="entry name" value="RT_dom"/>
</dbReference>
<sequence length="128" mass="14881">MGREHKISLFADDILIYLTNPNITFPKLLSLLETFGSLSGYKLNILKTQILTFNYKPNQEIKSKVNLNWESEWMKYLGVNITKDLSKLYNANFNPLSVMIPVINVAYLQLWRPGLLNWRLGRAPFIHP</sequence>
<dbReference type="PANTHER" id="PTHR31635:SF196">
    <property type="entry name" value="REVERSE TRANSCRIPTASE DOMAIN-CONTAINING PROTEIN-RELATED"/>
    <property type="match status" value="1"/>
</dbReference>